<dbReference type="Proteomes" id="UP000250918">
    <property type="component" value="Unassembled WGS sequence"/>
</dbReference>
<accession>A0A855XAI8</accession>
<name>A0A855XAI8_9BACT</name>
<dbReference type="EMBL" id="PQAP01000022">
    <property type="protein sequence ID" value="PWB74850.1"/>
    <property type="molecule type" value="Genomic_DNA"/>
</dbReference>
<evidence type="ECO:0000313" key="1">
    <source>
        <dbReference type="EMBL" id="PWB74850.1"/>
    </source>
</evidence>
<organism evidence="1 2">
    <name type="scientific">candidate division GN15 bacterium</name>
    <dbReference type="NCBI Taxonomy" id="2072418"/>
    <lineage>
        <taxon>Bacteria</taxon>
        <taxon>candidate division GN15</taxon>
    </lineage>
</organism>
<comment type="caution">
    <text evidence="1">The sequence shown here is derived from an EMBL/GenBank/DDBJ whole genome shotgun (WGS) entry which is preliminary data.</text>
</comment>
<sequence>MRYSLLISPIAALILTSAGHTSVQGDSSDIRTLQDARRVAVVYGESIVLSDSLVAKVDSELTLLRNSGFEQFVNLPFFLPWVAGEIVITVDEPDQNAFVSGTLPEWRELADQYGLDVKKVESSYVWHNYTRYLTISSPIPFNSYLLAQKFVGMPTVRSVKTLPPYEGLASWYELWVRVWSDNEAHYFFKSNLCPEVHFRYDYFVIKADSIWREGTHWECTQMDDSDSSMTIGERYRKLDAFIDSAETNRPVWVDTARIEMHKIMKFANFSQFRWERR</sequence>
<proteinExistence type="predicted"/>
<evidence type="ECO:0000313" key="2">
    <source>
        <dbReference type="Proteomes" id="UP000250918"/>
    </source>
</evidence>
<protein>
    <submittedName>
        <fullName evidence="1">Uncharacterized protein</fullName>
    </submittedName>
</protein>
<gene>
    <name evidence="1" type="ORF">C3F09_03215</name>
</gene>
<reference evidence="1 2" key="1">
    <citation type="journal article" date="2018" name="ISME J.">
        <title>A methanotrophic archaeon couples anaerobic oxidation of methane to Fe(III) reduction.</title>
        <authorList>
            <person name="Cai C."/>
            <person name="Leu A.O."/>
            <person name="Xie G.J."/>
            <person name="Guo J."/>
            <person name="Feng Y."/>
            <person name="Zhao J.X."/>
            <person name="Tyson G.W."/>
            <person name="Yuan Z."/>
            <person name="Hu S."/>
        </authorList>
    </citation>
    <scope>NUCLEOTIDE SEQUENCE [LARGE SCALE GENOMIC DNA]</scope>
    <source>
        <strain evidence="1">FeB_12</strain>
    </source>
</reference>
<dbReference type="AlphaFoldDB" id="A0A855XAI8"/>